<evidence type="ECO:0000313" key="1">
    <source>
        <dbReference type="EMBL" id="RUT11063.1"/>
    </source>
</evidence>
<proteinExistence type="predicted"/>
<evidence type="ECO:0000313" key="2">
    <source>
        <dbReference type="Proteomes" id="UP000282574"/>
    </source>
</evidence>
<dbReference type="RefSeq" id="WP_106170078.1">
    <property type="nucleotide sequence ID" value="NZ_JAVKZF010000002.1"/>
</dbReference>
<reference evidence="1 2" key="1">
    <citation type="journal article" date="2019" name="Genome Biol. Evol.">
        <title>Day and night: Metabolic profiles and evolutionary relationships of six axenic non-marine cyanobacteria.</title>
        <authorList>
            <person name="Will S.E."/>
            <person name="Henke P."/>
            <person name="Boedeker C."/>
            <person name="Huang S."/>
            <person name="Brinkmann H."/>
            <person name="Rohde M."/>
            <person name="Jarek M."/>
            <person name="Friedl T."/>
            <person name="Seufert S."/>
            <person name="Schumacher M."/>
            <person name="Overmann J."/>
            <person name="Neumann-Schaal M."/>
            <person name="Petersen J."/>
        </authorList>
    </citation>
    <scope>NUCLEOTIDE SEQUENCE [LARGE SCALE GENOMIC DNA]</scope>
    <source>
        <strain evidence="1 2">SAG 39.79</strain>
    </source>
</reference>
<protein>
    <submittedName>
        <fullName evidence="1">Uncharacterized protein</fullName>
    </submittedName>
</protein>
<dbReference type="AlphaFoldDB" id="A0AB37UI59"/>
<name>A0AB37UI59_9CYAN</name>
<dbReference type="Proteomes" id="UP000282574">
    <property type="component" value="Unassembled WGS sequence"/>
</dbReference>
<keyword evidence="2" id="KW-1185">Reference proteome</keyword>
<comment type="caution">
    <text evidence="1">The sequence shown here is derived from an EMBL/GenBank/DDBJ whole genome shotgun (WGS) entry which is preliminary data.</text>
</comment>
<gene>
    <name evidence="1" type="ORF">DSM107010_36970</name>
</gene>
<sequence length="151" mass="17397">MRIEIPPLHLTPPVTSGYLSDIVANQKLRQQELETWHLSIASQYEVAEGCRPANIFDALIGRITDPALVLMNRGRKVKLVRVEGVKQHKTEGWCVVTCEFNKRNKANISKYLKDAFPAQPTREEALKEYEAMQAKYHNSVLYNPVRFTWSR</sequence>
<accession>A0AB37UI59</accession>
<dbReference type="EMBL" id="RSCK01000032">
    <property type="protein sequence ID" value="RUT11063.1"/>
    <property type="molecule type" value="Genomic_DNA"/>
</dbReference>
<organism evidence="1 2">
    <name type="scientific">Chroococcidiopsis cubana SAG 39.79</name>
    <dbReference type="NCBI Taxonomy" id="388085"/>
    <lineage>
        <taxon>Bacteria</taxon>
        <taxon>Bacillati</taxon>
        <taxon>Cyanobacteriota</taxon>
        <taxon>Cyanophyceae</taxon>
        <taxon>Chroococcidiopsidales</taxon>
        <taxon>Chroococcidiopsidaceae</taxon>
        <taxon>Chroococcidiopsis</taxon>
    </lineage>
</organism>